<organism evidence="1">
    <name type="scientific">Tenacibaculum sp. Pbs-1</name>
    <dbReference type="NCBI Taxonomy" id="3238748"/>
    <lineage>
        <taxon>Bacteria</taxon>
        <taxon>Pseudomonadati</taxon>
        <taxon>Bacteroidota</taxon>
        <taxon>Flavobacteriia</taxon>
        <taxon>Flavobacteriales</taxon>
        <taxon>Flavobacteriaceae</taxon>
        <taxon>Tenacibaculum</taxon>
    </lineage>
</organism>
<proteinExistence type="predicted"/>
<name>A0AB33L5K7_9FLAO</name>
<dbReference type="AlphaFoldDB" id="A0AB33L5K7"/>
<evidence type="ECO:0000313" key="1">
    <source>
        <dbReference type="EMBL" id="BFP69454.1"/>
    </source>
</evidence>
<gene>
    <name evidence="1" type="ORF">Pbs1_27970</name>
</gene>
<sequence>MQFFEFYVNTFQWKAVLQQGKQLRKVFIPIDNEEWVQEENYPVKMDLVDAYHDLSLWKGETTFMDVIEWSNDFTIGGLTHKAGAFMLMTGKVKEVLEKYNLPPHRFYPTEVYCKRYKETRDDYYLFHMTGEGLYGDDYVDYLKCTFVEYKRDFQYNKIQVKIHPEGVVNSLESYNEITFGEGDSFLGSYTEKIANGEMKEKRNGLDFLNKVYKHDYDVLWGISNTIYISEAIKEELEKVGVSCGSFFPITHNMIRAFEYKQMKNS</sequence>
<accession>A0AB33L5K7</accession>
<protein>
    <submittedName>
        <fullName evidence="1">Uncharacterized protein</fullName>
    </submittedName>
</protein>
<reference evidence="1" key="1">
    <citation type="submission" date="2024-08" db="EMBL/GenBank/DDBJ databases">
        <title>Whole genome sequence of Tenacibaculum sp. strain pbs-1 associated with black-spot shell disease in Akoya pearl oysters.</title>
        <authorList>
            <person name="Sakatoku A."/>
            <person name="Suzuki T."/>
            <person name="Hatano K."/>
            <person name="Seki M."/>
            <person name="Tanaka D."/>
            <person name="Nakamura S."/>
            <person name="Suzuki N."/>
            <person name="Isshiki T."/>
        </authorList>
    </citation>
    <scope>NUCLEOTIDE SEQUENCE</scope>
    <source>
        <strain evidence="1">Pbs-1</strain>
    </source>
</reference>
<dbReference type="EMBL" id="AP035888">
    <property type="protein sequence ID" value="BFP69454.1"/>
    <property type="molecule type" value="Genomic_DNA"/>
</dbReference>